<keyword evidence="2 6" id="KW-0812">Transmembrane</keyword>
<dbReference type="EMBL" id="LHQQ01000011">
    <property type="protein sequence ID" value="KOS47832.1"/>
    <property type="molecule type" value="Genomic_DNA"/>
</dbReference>
<keyword evidence="3 6" id="KW-1133">Transmembrane helix</keyword>
<dbReference type="InterPro" id="IPR049326">
    <property type="entry name" value="Rhodopsin_dom_fungi"/>
</dbReference>
<proteinExistence type="inferred from homology"/>
<feature type="transmembrane region" description="Helical" evidence="6">
    <location>
        <begin position="88"/>
        <end position="106"/>
    </location>
</feature>
<dbReference type="OrthoDB" id="3897607at2759"/>
<feature type="domain" description="Rhodopsin" evidence="7">
    <location>
        <begin position="26"/>
        <end position="267"/>
    </location>
</feature>
<evidence type="ECO:0000256" key="2">
    <source>
        <dbReference type="ARBA" id="ARBA00022692"/>
    </source>
</evidence>
<evidence type="ECO:0000313" key="9">
    <source>
        <dbReference type="Proteomes" id="UP000037696"/>
    </source>
</evidence>
<feature type="transmembrane region" description="Helical" evidence="6">
    <location>
        <begin position="118"/>
        <end position="144"/>
    </location>
</feature>
<dbReference type="PANTHER" id="PTHR33048">
    <property type="entry name" value="PTH11-LIKE INTEGRAL MEMBRANE PROTEIN (AFU_ORTHOLOGUE AFUA_5G11245)"/>
    <property type="match status" value="1"/>
</dbReference>
<evidence type="ECO:0000256" key="5">
    <source>
        <dbReference type="ARBA" id="ARBA00038359"/>
    </source>
</evidence>
<comment type="caution">
    <text evidence="8">The sequence shown here is derived from an EMBL/GenBank/DDBJ whole genome shotgun (WGS) entry which is preliminary data.</text>
</comment>
<dbReference type="PANTHER" id="PTHR33048:SF140">
    <property type="entry name" value="ATPASE, PUTATIVE (EUROFUNG)-RELATED"/>
    <property type="match status" value="1"/>
</dbReference>
<reference evidence="8 9" key="1">
    <citation type="submission" date="2015-08" db="EMBL/GenBank/DDBJ databases">
        <title>Genome sequencing of Penicillium nordicum.</title>
        <authorList>
            <person name="Nguyen H.D."/>
            <person name="Seifert K.A."/>
        </authorList>
    </citation>
    <scope>NUCLEOTIDE SEQUENCE [LARGE SCALE GENOMIC DNA]</scope>
    <source>
        <strain evidence="8 9">DAOMC 185683</strain>
    </source>
</reference>
<protein>
    <recommendedName>
        <fullName evidence="7">Rhodopsin domain-containing protein</fullName>
    </recommendedName>
</protein>
<dbReference type="GO" id="GO:0016020">
    <property type="term" value="C:membrane"/>
    <property type="evidence" value="ECO:0007669"/>
    <property type="project" value="UniProtKB-SubCell"/>
</dbReference>
<accession>A0A0M9WK26</accession>
<comment type="similarity">
    <text evidence="5">Belongs to the SAT4 family.</text>
</comment>
<evidence type="ECO:0000313" key="8">
    <source>
        <dbReference type="EMBL" id="KOS47832.1"/>
    </source>
</evidence>
<dbReference type="InterPro" id="IPR052337">
    <property type="entry name" value="SAT4-like"/>
</dbReference>
<feature type="transmembrane region" description="Helical" evidence="6">
    <location>
        <begin position="42"/>
        <end position="68"/>
    </location>
</feature>
<evidence type="ECO:0000256" key="1">
    <source>
        <dbReference type="ARBA" id="ARBA00004141"/>
    </source>
</evidence>
<sequence length="316" mass="34546">MANGGSNAIIITTAVLLGFSLITICLRCFVRLKIVKSFGSDDVLLVAAAVFNVVFAVCGIVGALHGMGKAPAYLSHRPDDVRRGLLCWWLGQIFYVFTCTIARLSIATTLLRLTIQRIHLWVLCGIMVISSAMGTVFLFFTIFQCRPVAHYWNRSSTKGRCLDINILLGIVYMYSGVVAACDFTIGSLPIFMVSRLQMKRGTKFAVSAILGLAYIASVAVIVRIPFLHYAGRPDFLYETTQISIWSNVEASLGIAAGSLMTLRPLLRVLSNSGSSATNQHRRVTSFPMLSSCSDGEDLQSPCECQTHSYNCGQFAN</sequence>
<keyword evidence="4 6" id="KW-0472">Membrane</keyword>
<dbReference type="AlphaFoldDB" id="A0A0M9WK26"/>
<keyword evidence="9" id="KW-1185">Reference proteome</keyword>
<evidence type="ECO:0000256" key="3">
    <source>
        <dbReference type="ARBA" id="ARBA00022989"/>
    </source>
</evidence>
<name>A0A0M9WK26_9EURO</name>
<dbReference type="Pfam" id="PF20684">
    <property type="entry name" value="Fung_rhodopsin"/>
    <property type="match status" value="1"/>
</dbReference>
<dbReference type="Proteomes" id="UP000037696">
    <property type="component" value="Unassembled WGS sequence"/>
</dbReference>
<evidence type="ECO:0000256" key="6">
    <source>
        <dbReference type="SAM" id="Phobius"/>
    </source>
</evidence>
<evidence type="ECO:0000259" key="7">
    <source>
        <dbReference type="Pfam" id="PF20684"/>
    </source>
</evidence>
<feature type="transmembrane region" description="Helical" evidence="6">
    <location>
        <begin position="204"/>
        <end position="224"/>
    </location>
</feature>
<comment type="subcellular location">
    <subcellularLocation>
        <location evidence="1">Membrane</location>
        <topology evidence="1">Multi-pass membrane protein</topology>
    </subcellularLocation>
</comment>
<feature type="transmembrane region" description="Helical" evidence="6">
    <location>
        <begin position="6"/>
        <end position="30"/>
    </location>
</feature>
<gene>
    <name evidence="8" type="ORF">ACN38_g1158</name>
</gene>
<organism evidence="8 9">
    <name type="scientific">Penicillium nordicum</name>
    <dbReference type="NCBI Taxonomy" id="229535"/>
    <lineage>
        <taxon>Eukaryota</taxon>
        <taxon>Fungi</taxon>
        <taxon>Dikarya</taxon>
        <taxon>Ascomycota</taxon>
        <taxon>Pezizomycotina</taxon>
        <taxon>Eurotiomycetes</taxon>
        <taxon>Eurotiomycetidae</taxon>
        <taxon>Eurotiales</taxon>
        <taxon>Aspergillaceae</taxon>
        <taxon>Penicillium</taxon>
    </lineage>
</organism>
<evidence type="ECO:0000256" key="4">
    <source>
        <dbReference type="ARBA" id="ARBA00023136"/>
    </source>
</evidence>
<feature type="transmembrane region" description="Helical" evidence="6">
    <location>
        <begin position="164"/>
        <end position="192"/>
    </location>
</feature>